<evidence type="ECO:0000259" key="2">
    <source>
        <dbReference type="Pfam" id="PF13966"/>
    </source>
</evidence>
<reference evidence="3" key="1">
    <citation type="journal article" date="2022" name="Int. J. Mol. Sci.">
        <title>Draft Genome of Tanacetum Coccineum: Genomic Comparison of Closely Related Tanacetum-Family Plants.</title>
        <authorList>
            <person name="Yamashiro T."/>
            <person name="Shiraishi A."/>
            <person name="Nakayama K."/>
            <person name="Satake H."/>
        </authorList>
    </citation>
    <scope>NUCLEOTIDE SEQUENCE</scope>
</reference>
<dbReference type="SUPFAM" id="SSF56672">
    <property type="entry name" value="DNA/RNA polymerases"/>
    <property type="match status" value="1"/>
</dbReference>
<organism evidence="3 4">
    <name type="scientific">Tanacetum coccineum</name>
    <dbReference type="NCBI Taxonomy" id="301880"/>
    <lineage>
        <taxon>Eukaryota</taxon>
        <taxon>Viridiplantae</taxon>
        <taxon>Streptophyta</taxon>
        <taxon>Embryophyta</taxon>
        <taxon>Tracheophyta</taxon>
        <taxon>Spermatophyta</taxon>
        <taxon>Magnoliopsida</taxon>
        <taxon>eudicotyledons</taxon>
        <taxon>Gunneridae</taxon>
        <taxon>Pentapetalae</taxon>
        <taxon>asterids</taxon>
        <taxon>campanulids</taxon>
        <taxon>Asterales</taxon>
        <taxon>Asteraceae</taxon>
        <taxon>Asteroideae</taxon>
        <taxon>Anthemideae</taxon>
        <taxon>Anthemidinae</taxon>
        <taxon>Tanacetum</taxon>
    </lineage>
</organism>
<dbReference type="InterPro" id="IPR000477">
    <property type="entry name" value="RT_dom"/>
</dbReference>
<comment type="caution">
    <text evidence="3">The sequence shown here is derived from an EMBL/GenBank/DDBJ whole genome shotgun (WGS) entry which is preliminary data.</text>
</comment>
<dbReference type="Proteomes" id="UP001151760">
    <property type="component" value="Unassembled WGS sequence"/>
</dbReference>
<dbReference type="InterPro" id="IPR036691">
    <property type="entry name" value="Endo/exonu/phosph_ase_sf"/>
</dbReference>
<accession>A0ABQ5DI52</accession>
<evidence type="ECO:0000313" key="4">
    <source>
        <dbReference type="Proteomes" id="UP001151760"/>
    </source>
</evidence>
<feature type="domain" description="Reverse transcriptase zinc-binding" evidence="2">
    <location>
        <begin position="636"/>
        <end position="720"/>
    </location>
</feature>
<dbReference type="PANTHER" id="PTHR46890">
    <property type="entry name" value="NON-LTR RETROLELEMENT REVERSE TRANSCRIPTASE-LIKE PROTEIN-RELATED"/>
    <property type="match status" value="1"/>
</dbReference>
<dbReference type="InterPro" id="IPR052343">
    <property type="entry name" value="Retrotransposon-Effector_Assoc"/>
</dbReference>
<dbReference type="InterPro" id="IPR043502">
    <property type="entry name" value="DNA/RNA_pol_sf"/>
</dbReference>
<dbReference type="GO" id="GO:0003964">
    <property type="term" value="F:RNA-directed DNA polymerase activity"/>
    <property type="evidence" value="ECO:0007669"/>
    <property type="project" value="UniProtKB-KW"/>
</dbReference>
<sequence>MILCSLNVHGLAQKAKKDWVKELCNINKVNVLSLQETKMENIELFTIESCWGNLNFDYVYSPSVGYSGGSFVCGITMVFFVKHQFHEFRITLLSGSRENGFQMECKPLYISIYAHLKSFPKECVLEEVVLAGCSFILGAINSAIEMWPILMREAQFDYGPIPFKFYHRWFEMEGFDSFVEKTWNEALITDSNDISKFSKKLLHLKDKIPLFGLIETPSLQINSNFPKKLDLDQQVILEREISRDEVKRAVWDCGTDKSPGPDGFTFGFYRRYWSFLDKDVEKVVRYFFHHGVFSKAGNSSFIALLPKVPNANKVNDFRPITLIGSLYKIISKILANRLVDVVGDIVNEVQSAFVANKQILDDYCEKAYDSVRWDYLDDVLLNFGFGERWRGWIQSCLKSSKGSVIVNGSPTSEFEFQRGLKQGDPLSPFLFILIMESLHISFQRVVDAGKWSDTNIDILVKVLDCFHKASGLRINMHKSKLMGISVASNVVTQALSIEVKLILVKSVIRFYAPYLTCLFSKVPVIVLQKNWSPFDRLKAETERLRVGKPIALNRALSFSSGCGDSISQIESCDKSYLVITVAEKVSHDSLGYSLRRIPRSGIEQTQLNNLSVYIEGVTLVDMRDRWSWSLDGSGEFSVASVRNLIDDYRLNMVSSKTRWSKAVPIKINVHAWKVKMDGLPTRFNISRRGMEIDSILCQSCGTAVESTSHIFFKCNLAKEIFHKITSWWDVDYVELSSYQDWFGWMSNLRLSSKHKSVIEGISYTMWWTIWNFRNTSIFGSKLQHKVSLFDDIVSRSFYWCKFRCKASFSWLEWLN</sequence>
<dbReference type="InterPro" id="IPR026960">
    <property type="entry name" value="RVT-Znf"/>
</dbReference>
<keyword evidence="3" id="KW-0695">RNA-directed DNA polymerase</keyword>
<dbReference type="EMBL" id="BQNB010015343">
    <property type="protein sequence ID" value="GJT38915.1"/>
    <property type="molecule type" value="Genomic_DNA"/>
</dbReference>
<dbReference type="SUPFAM" id="SSF56219">
    <property type="entry name" value="DNase I-like"/>
    <property type="match status" value="1"/>
</dbReference>
<dbReference type="CDD" id="cd01650">
    <property type="entry name" value="RT_nLTR_like"/>
    <property type="match status" value="1"/>
</dbReference>
<gene>
    <name evidence="3" type="ORF">Tco_0938780</name>
</gene>
<dbReference type="Pfam" id="PF13966">
    <property type="entry name" value="zf-RVT"/>
    <property type="match status" value="1"/>
</dbReference>
<dbReference type="PANTHER" id="PTHR46890:SF48">
    <property type="entry name" value="RNA-DIRECTED DNA POLYMERASE"/>
    <property type="match status" value="1"/>
</dbReference>
<keyword evidence="3" id="KW-0548">Nucleotidyltransferase</keyword>
<keyword evidence="4" id="KW-1185">Reference proteome</keyword>
<protein>
    <submittedName>
        <fullName evidence="3">RNA-directed DNA polymerase, eukaryota</fullName>
    </submittedName>
</protein>
<evidence type="ECO:0000313" key="3">
    <source>
        <dbReference type="EMBL" id="GJT38915.1"/>
    </source>
</evidence>
<feature type="domain" description="Reverse transcriptase" evidence="1">
    <location>
        <begin position="312"/>
        <end position="482"/>
    </location>
</feature>
<dbReference type="Pfam" id="PF00078">
    <property type="entry name" value="RVT_1"/>
    <property type="match status" value="1"/>
</dbReference>
<keyword evidence="3" id="KW-0808">Transferase</keyword>
<proteinExistence type="predicted"/>
<name>A0ABQ5DI52_9ASTR</name>
<dbReference type="Gene3D" id="3.60.10.10">
    <property type="entry name" value="Endonuclease/exonuclease/phosphatase"/>
    <property type="match status" value="1"/>
</dbReference>
<reference evidence="3" key="2">
    <citation type="submission" date="2022-01" db="EMBL/GenBank/DDBJ databases">
        <authorList>
            <person name="Yamashiro T."/>
            <person name="Shiraishi A."/>
            <person name="Satake H."/>
            <person name="Nakayama K."/>
        </authorList>
    </citation>
    <scope>NUCLEOTIDE SEQUENCE</scope>
</reference>
<evidence type="ECO:0000259" key="1">
    <source>
        <dbReference type="Pfam" id="PF00078"/>
    </source>
</evidence>